<dbReference type="Gene3D" id="3.40.50.720">
    <property type="entry name" value="NAD(P)-binding Rossmann-like Domain"/>
    <property type="match status" value="2"/>
</dbReference>
<dbReference type="InterPro" id="IPR017476">
    <property type="entry name" value="UDP-Glc/GDP-Man"/>
</dbReference>
<dbReference type="PANTHER" id="PTHR43750">
    <property type="entry name" value="UDP-GLUCOSE 6-DEHYDROGENASE TUAD"/>
    <property type="match status" value="1"/>
</dbReference>
<dbReference type="PIRSF" id="PIRSF000124">
    <property type="entry name" value="UDPglc_GDPman_dh"/>
    <property type="match status" value="1"/>
</dbReference>
<evidence type="ECO:0000259" key="8">
    <source>
        <dbReference type="SMART" id="SM00984"/>
    </source>
</evidence>
<evidence type="ECO:0000256" key="2">
    <source>
        <dbReference type="ARBA" id="ARBA00006601"/>
    </source>
</evidence>
<dbReference type="Pfam" id="PF00984">
    <property type="entry name" value="UDPG_MGDP_dh"/>
    <property type="match status" value="1"/>
</dbReference>
<evidence type="ECO:0000256" key="7">
    <source>
        <dbReference type="PIRNR" id="PIRNR000124"/>
    </source>
</evidence>
<evidence type="ECO:0000313" key="10">
    <source>
        <dbReference type="Proteomes" id="UP001589833"/>
    </source>
</evidence>
<dbReference type="EC" id="1.1.1.22" evidence="3 7"/>
<dbReference type="InterPro" id="IPR036220">
    <property type="entry name" value="UDP-Glc/GDP-Man_DH_C_sf"/>
</dbReference>
<dbReference type="InterPro" id="IPR036291">
    <property type="entry name" value="NAD(P)-bd_dom_sf"/>
</dbReference>
<accession>A0ABV6NME7</accession>
<dbReference type="Proteomes" id="UP001589833">
    <property type="component" value="Unassembled WGS sequence"/>
</dbReference>
<reference evidence="9 10" key="1">
    <citation type="submission" date="2024-09" db="EMBL/GenBank/DDBJ databases">
        <authorList>
            <person name="Sun Q."/>
            <person name="Mori K."/>
        </authorList>
    </citation>
    <scope>NUCLEOTIDE SEQUENCE [LARGE SCALE GENOMIC DNA]</scope>
    <source>
        <strain evidence="9 10">NCAIM B.02301</strain>
    </source>
</reference>
<evidence type="ECO:0000256" key="6">
    <source>
        <dbReference type="ARBA" id="ARBA00047473"/>
    </source>
</evidence>
<dbReference type="NCBIfam" id="TIGR03026">
    <property type="entry name" value="NDP-sugDHase"/>
    <property type="match status" value="1"/>
</dbReference>
<dbReference type="EMBL" id="JBHLTR010000055">
    <property type="protein sequence ID" value="MFC0561303.1"/>
    <property type="molecule type" value="Genomic_DNA"/>
</dbReference>
<evidence type="ECO:0000256" key="4">
    <source>
        <dbReference type="ARBA" id="ARBA00023002"/>
    </source>
</evidence>
<name>A0ABV6NME7_9BACI</name>
<dbReference type="GO" id="GO:0016491">
    <property type="term" value="F:oxidoreductase activity"/>
    <property type="evidence" value="ECO:0007669"/>
    <property type="project" value="UniProtKB-KW"/>
</dbReference>
<dbReference type="Pfam" id="PF03721">
    <property type="entry name" value="UDPG_MGDP_dh_N"/>
    <property type="match status" value="1"/>
</dbReference>
<comment type="pathway">
    <text evidence="1">Nucleotide-sugar biosynthesis; UDP-alpha-D-glucuronate biosynthesis; UDP-alpha-D-glucuronate from UDP-alpha-D-glucose: step 1/1.</text>
</comment>
<keyword evidence="4 7" id="KW-0560">Oxidoreductase</keyword>
<protein>
    <recommendedName>
        <fullName evidence="3 7">UDP-glucose 6-dehydrogenase</fullName>
        <ecNumber evidence="3 7">1.1.1.22</ecNumber>
    </recommendedName>
</protein>
<dbReference type="PIRSF" id="PIRSF500134">
    <property type="entry name" value="UDPglc_DH_bac"/>
    <property type="match status" value="1"/>
</dbReference>
<dbReference type="SMART" id="SM00984">
    <property type="entry name" value="UDPG_MGDP_dh_C"/>
    <property type="match status" value="1"/>
</dbReference>
<dbReference type="Pfam" id="PF03720">
    <property type="entry name" value="UDPG_MGDP_dh_C"/>
    <property type="match status" value="1"/>
</dbReference>
<dbReference type="InterPro" id="IPR014027">
    <property type="entry name" value="UDP-Glc/GDP-Man_DH_C"/>
</dbReference>
<sequence length="425" mass="46830">MDVCVIGAGYVGLTTSAVLASFGHHVHCVDNDELKISMLLEGKVPIYEPGLEELIIEYKEKGNLVFTSQLSDAVKSSSIIFIAVGTPLSEDGMADLSFYQAVADELSTLIDSYKTIVTKSTVPVGTNNKLQRKLLEKGVSAENFDVVSNPEFLREGTAIYDTLHPDKIVIGVNKPKPVATLQKLYQQIEAPLIITSLNGAEMIKYASNAFLAVKISFINELAKISDAYDVDIMDVALGLGTDPRIGPHFLQAGLGYGGSCLPKDLTSMEHQAQKQGITPHLLKAAKTINDSLIDLYVEKLKSKVTNLPTKRITVWGASFKPNTDDTRHSQALKLIDQLIEEGCEVHVFDPIVTVDKQVTNYKEMYESVKRSDVLIVATEWKQFTQADWALVKEKMKGETILDCRNCLSPRTIKHHGFTYLGVARP</sequence>
<proteinExistence type="inferred from homology"/>
<dbReference type="InterPro" id="IPR028357">
    <property type="entry name" value="UDPglc_DH_bac"/>
</dbReference>
<gene>
    <name evidence="9" type="ORF">ACFFH4_20380</name>
</gene>
<dbReference type="RefSeq" id="WP_273848173.1">
    <property type="nucleotide sequence ID" value="NZ_JAQQWT010000055.1"/>
</dbReference>
<dbReference type="SUPFAM" id="SSF51735">
    <property type="entry name" value="NAD(P)-binding Rossmann-fold domains"/>
    <property type="match status" value="1"/>
</dbReference>
<comment type="similarity">
    <text evidence="2 7">Belongs to the UDP-glucose/GDP-mannose dehydrogenase family.</text>
</comment>
<keyword evidence="10" id="KW-1185">Reference proteome</keyword>
<evidence type="ECO:0000256" key="1">
    <source>
        <dbReference type="ARBA" id="ARBA00004701"/>
    </source>
</evidence>
<evidence type="ECO:0000256" key="3">
    <source>
        <dbReference type="ARBA" id="ARBA00012954"/>
    </source>
</evidence>
<dbReference type="InterPro" id="IPR008927">
    <property type="entry name" value="6-PGluconate_DH-like_C_sf"/>
</dbReference>
<dbReference type="SUPFAM" id="SSF52413">
    <property type="entry name" value="UDP-glucose/GDP-mannose dehydrogenase C-terminal domain"/>
    <property type="match status" value="1"/>
</dbReference>
<dbReference type="InterPro" id="IPR014026">
    <property type="entry name" value="UDP-Glc/GDP-Man_DH_dimer"/>
</dbReference>
<dbReference type="SUPFAM" id="SSF48179">
    <property type="entry name" value="6-phosphogluconate dehydrogenase C-terminal domain-like"/>
    <property type="match status" value="1"/>
</dbReference>
<comment type="caution">
    <text evidence="9">The sequence shown here is derived from an EMBL/GenBank/DDBJ whole genome shotgun (WGS) entry which is preliminary data.</text>
</comment>
<evidence type="ECO:0000313" key="9">
    <source>
        <dbReference type="EMBL" id="MFC0561303.1"/>
    </source>
</evidence>
<dbReference type="PANTHER" id="PTHR43750:SF3">
    <property type="entry name" value="UDP-GLUCOSE 6-DEHYDROGENASE TUAD"/>
    <property type="match status" value="1"/>
</dbReference>
<organism evidence="9 10">
    <name type="scientific">Halalkalibacter alkalisediminis</name>
    <dbReference type="NCBI Taxonomy" id="935616"/>
    <lineage>
        <taxon>Bacteria</taxon>
        <taxon>Bacillati</taxon>
        <taxon>Bacillota</taxon>
        <taxon>Bacilli</taxon>
        <taxon>Bacillales</taxon>
        <taxon>Bacillaceae</taxon>
        <taxon>Halalkalibacter</taxon>
    </lineage>
</organism>
<keyword evidence="5 7" id="KW-0520">NAD</keyword>
<feature type="domain" description="UDP-glucose/GDP-mannose dehydrogenase C-terminal" evidence="8">
    <location>
        <begin position="313"/>
        <end position="409"/>
    </location>
</feature>
<comment type="catalytic activity">
    <reaction evidence="6 7">
        <text>UDP-alpha-D-glucose + 2 NAD(+) + H2O = UDP-alpha-D-glucuronate + 2 NADH + 3 H(+)</text>
        <dbReference type="Rhea" id="RHEA:23596"/>
        <dbReference type="ChEBI" id="CHEBI:15377"/>
        <dbReference type="ChEBI" id="CHEBI:15378"/>
        <dbReference type="ChEBI" id="CHEBI:57540"/>
        <dbReference type="ChEBI" id="CHEBI:57945"/>
        <dbReference type="ChEBI" id="CHEBI:58052"/>
        <dbReference type="ChEBI" id="CHEBI:58885"/>
        <dbReference type="EC" id="1.1.1.22"/>
    </reaction>
</comment>
<dbReference type="Gene3D" id="1.20.5.100">
    <property type="entry name" value="Cytochrome c1, transmembrane anchor, C-terminal"/>
    <property type="match status" value="1"/>
</dbReference>
<evidence type="ECO:0000256" key="5">
    <source>
        <dbReference type="ARBA" id="ARBA00023027"/>
    </source>
</evidence>
<dbReference type="InterPro" id="IPR001732">
    <property type="entry name" value="UDP-Glc/GDP-Man_DH_N"/>
</dbReference>